<dbReference type="Gene3D" id="3.40.190.10">
    <property type="entry name" value="Periplasmic binding protein-like II"/>
    <property type="match status" value="2"/>
</dbReference>
<gene>
    <name evidence="3" type="ORF">QJS35_32520</name>
</gene>
<dbReference type="InterPro" id="IPR006059">
    <property type="entry name" value="SBP"/>
</dbReference>
<proteinExistence type="predicted"/>
<evidence type="ECO:0000256" key="2">
    <source>
        <dbReference type="SAM" id="SignalP"/>
    </source>
</evidence>
<dbReference type="EMBL" id="JASKHM010000029">
    <property type="protein sequence ID" value="MEQ4487112.1"/>
    <property type="molecule type" value="Genomic_DNA"/>
</dbReference>
<feature type="region of interest" description="Disordered" evidence="1">
    <location>
        <begin position="25"/>
        <end position="57"/>
    </location>
</feature>
<feature type="signal peptide" evidence="2">
    <location>
        <begin position="1"/>
        <end position="22"/>
    </location>
</feature>
<dbReference type="Proteomes" id="UP001493487">
    <property type="component" value="Unassembled WGS sequence"/>
</dbReference>
<evidence type="ECO:0000313" key="4">
    <source>
        <dbReference type="Proteomes" id="UP001493487"/>
    </source>
</evidence>
<name>A0ABV1L5K1_9BACL</name>
<dbReference type="PANTHER" id="PTHR43649">
    <property type="entry name" value="ARABINOSE-BINDING PROTEIN-RELATED"/>
    <property type="match status" value="1"/>
</dbReference>
<feature type="chain" id="PRO_5046357224" evidence="2">
    <location>
        <begin position="23"/>
        <end position="459"/>
    </location>
</feature>
<protein>
    <submittedName>
        <fullName evidence="3">Extracellular solute-binding protein</fullName>
    </submittedName>
</protein>
<keyword evidence="2" id="KW-0732">Signal</keyword>
<dbReference type="SUPFAM" id="SSF53850">
    <property type="entry name" value="Periplasmic binding protein-like II"/>
    <property type="match status" value="1"/>
</dbReference>
<organism evidence="3 4">
    <name type="scientific">Cohnella silvisoli</name>
    <dbReference type="NCBI Taxonomy" id="2873699"/>
    <lineage>
        <taxon>Bacteria</taxon>
        <taxon>Bacillati</taxon>
        <taxon>Bacillota</taxon>
        <taxon>Bacilli</taxon>
        <taxon>Bacillales</taxon>
        <taxon>Paenibacillaceae</taxon>
        <taxon>Cohnella</taxon>
    </lineage>
</organism>
<feature type="compositionally biased region" description="Polar residues" evidence="1">
    <location>
        <begin position="31"/>
        <end position="49"/>
    </location>
</feature>
<sequence length="459" mass="49484">MKRTLSLTAVLLVFAVMLAACGGSGSSGNGETQSASAESGTSTNAGSTGEKNEETAASGEPFVIRLGSWFIDDRQHMTDFKANVEKAFKEKYPNGTIQWDILLSATYMDKLKAELASETAPDVFFHQNTLGQYAEAGYLMDLSGEPWAGKLRPGSKIATHYKGKVYGASMALNAVGVWYNKKIFSDLGLSVPKTWAEFIDMAEKIKAGGITPIALGFKDLWTANLFLELVVQSIGYESSPTYGKDLYDGTKKLNGEEMQSAMRKFEDMTKREFFNKTALSLDWPQSAELFSSGKAAMIVQGPWMPGVAADNFAKYGFEAFEVGYMPIPTESGYYNLNISAGESLSINVNTKHQQAAKDLVSIIVSPEVLGPFSEGNGSIPALDGVEATYPTPALNEMLAAVNNGQTSPGYSSFIPVSAATVTQETVTKIVSGVNFNPNDLKEAQNKLEKDKGTVILPPE</sequence>
<comment type="caution">
    <text evidence="3">The sequence shown here is derived from an EMBL/GenBank/DDBJ whole genome shotgun (WGS) entry which is preliminary data.</text>
</comment>
<dbReference type="PROSITE" id="PS51257">
    <property type="entry name" value="PROKAR_LIPOPROTEIN"/>
    <property type="match status" value="1"/>
</dbReference>
<dbReference type="InterPro" id="IPR050490">
    <property type="entry name" value="Bact_solute-bd_prot1"/>
</dbReference>
<reference evidence="3 4" key="1">
    <citation type="journal article" date="2023" name="Genome Announc.">
        <title>Pan-Genome Analyses of the Genus Cohnella and Proposal of the Novel Species Cohnella silvisoli sp. nov., Isolated from Forest Soil.</title>
        <authorList>
            <person name="Wang C."/>
            <person name="Mao L."/>
            <person name="Bao G."/>
            <person name="Zhu H."/>
        </authorList>
    </citation>
    <scope>NUCLEOTIDE SEQUENCE [LARGE SCALE GENOMIC DNA]</scope>
    <source>
        <strain evidence="3 4">NL03-T5-1</strain>
    </source>
</reference>
<accession>A0ABV1L5K1</accession>
<evidence type="ECO:0000256" key="1">
    <source>
        <dbReference type="SAM" id="MobiDB-lite"/>
    </source>
</evidence>
<dbReference type="RefSeq" id="WP_232190157.1">
    <property type="nucleotide sequence ID" value="NZ_JAIOAP010000028.1"/>
</dbReference>
<keyword evidence="4" id="KW-1185">Reference proteome</keyword>
<dbReference type="Pfam" id="PF01547">
    <property type="entry name" value="SBP_bac_1"/>
    <property type="match status" value="1"/>
</dbReference>
<evidence type="ECO:0000313" key="3">
    <source>
        <dbReference type="EMBL" id="MEQ4487112.1"/>
    </source>
</evidence>